<evidence type="ECO:0000256" key="1">
    <source>
        <dbReference type="ARBA" id="ARBA00022679"/>
    </source>
</evidence>
<evidence type="ECO:0000313" key="5">
    <source>
        <dbReference type="EMBL" id="OGY97443.1"/>
    </source>
</evidence>
<evidence type="ECO:0000256" key="3">
    <source>
        <dbReference type="ARBA" id="ARBA00038502"/>
    </source>
</evidence>
<dbReference type="EMBL" id="MHKV01000010">
    <property type="protein sequence ID" value="OGY97443.1"/>
    <property type="molecule type" value="Genomic_DNA"/>
</dbReference>
<dbReference type="GO" id="GO:0016747">
    <property type="term" value="F:acyltransferase activity, transferring groups other than amino-acyl groups"/>
    <property type="evidence" value="ECO:0007669"/>
    <property type="project" value="InterPro"/>
</dbReference>
<accession>A0A1G2C7S6</accession>
<dbReference type="InterPro" id="IPR016181">
    <property type="entry name" value="Acyl_CoA_acyltransferase"/>
</dbReference>
<dbReference type="PANTHER" id="PTHR43792">
    <property type="entry name" value="GNAT FAMILY, PUTATIVE (AFU_ORTHOLOGUE AFUA_3G00765)-RELATED-RELATED"/>
    <property type="match status" value="1"/>
</dbReference>
<evidence type="ECO:0000313" key="6">
    <source>
        <dbReference type="Proteomes" id="UP000176349"/>
    </source>
</evidence>
<dbReference type="CDD" id="cd04301">
    <property type="entry name" value="NAT_SF"/>
    <property type="match status" value="1"/>
</dbReference>
<keyword evidence="1" id="KW-0808">Transferase</keyword>
<dbReference type="PROSITE" id="PS51186">
    <property type="entry name" value="GNAT"/>
    <property type="match status" value="1"/>
</dbReference>
<comment type="similarity">
    <text evidence="3">Belongs to the acetyltransferase family. RimJ subfamily.</text>
</comment>
<feature type="domain" description="N-acetyltransferase" evidence="4">
    <location>
        <begin position="7"/>
        <end position="171"/>
    </location>
</feature>
<dbReference type="InterPro" id="IPR051531">
    <property type="entry name" value="N-acetyltransferase"/>
</dbReference>
<evidence type="ECO:0000256" key="2">
    <source>
        <dbReference type="ARBA" id="ARBA00023315"/>
    </source>
</evidence>
<dbReference type="AlphaFoldDB" id="A0A1G2C7S6"/>
<reference evidence="5 6" key="1">
    <citation type="journal article" date="2016" name="Nat. Commun.">
        <title>Thousands of microbial genomes shed light on interconnected biogeochemical processes in an aquifer system.</title>
        <authorList>
            <person name="Anantharaman K."/>
            <person name="Brown C.T."/>
            <person name="Hug L.A."/>
            <person name="Sharon I."/>
            <person name="Castelle C.J."/>
            <person name="Probst A.J."/>
            <person name="Thomas B.C."/>
            <person name="Singh A."/>
            <person name="Wilkins M.J."/>
            <person name="Karaoz U."/>
            <person name="Brodie E.L."/>
            <person name="Williams K.H."/>
            <person name="Hubbard S.S."/>
            <person name="Banfield J.F."/>
        </authorList>
    </citation>
    <scope>NUCLEOTIDE SEQUENCE [LARGE SCALE GENOMIC DNA]</scope>
</reference>
<dbReference type="InterPro" id="IPR000182">
    <property type="entry name" value="GNAT_dom"/>
</dbReference>
<dbReference type="Pfam" id="PF13302">
    <property type="entry name" value="Acetyltransf_3"/>
    <property type="match status" value="1"/>
</dbReference>
<organism evidence="5 6">
    <name type="scientific">Candidatus Liptonbacteria bacterium GWC1_60_9</name>
    <dbReference type="NCBI Taxonomy" id="1798645"/>
    <lineage>
        <taxon>Bacteria</taxon>
        <taxon>Candidatus Liptoniibacteriota</taxon>
    </lineage>
</organism>
<gene>
    <name evidence="5" type="ORF">A2128_00935</name>
</gene>
<dbReference type="SUPFAM" id="SSF55729">
    <property type="entry name" value="Acyl-CoA N-acyltransferases (Nat)"/>
    <property type="match status" value="1"/>
</dbReference>
<sequence>MIKSRRFVLRPYRKSDALSLAGNINDKTISQNTLGVPFPYTLRDARQWIAKCMKENRKKTPETMSFVVDINGEVAGAIGFHHLVKGHKAEVGYWLARKYWNKGIMTDALKLLTDFGFRKLGLRRIYAHVFIHNRGSMRVLEKCGYKREGIRKNVVKRGNKLIDDVIFAKTR</sequence>
<dbReference type="PANTHER" id="PTHR43792:SF8">
    <property type="entry name" value="[RIBOSOMAL PROTEIN US5]-ALANINE N-ACETYLTRANSFERASE"/>
    <property type="match status" value="1"/>
</dbReference>
<evidence type="ECO:0000259" key="4">
    <source>
        <dbReference type="PROSITE" id="PS51186"/>
    </source>
</evidence>
<comment type="caution">
    <text evidence="5">The sequence shown here is derived from an EMBL/GenBank/DDBJ whole genome shotgun (WGS) entry which is preliminary data.</text>
</comment>
<keyword evidence="2" id="KW-0012">Acyltransferase</keyword>
<proteinExistence type="inferred from homology"/>
<protein>
    <recommendedName>
        <fullName evidence="4">N-acetyltransferase domain-containing protein</fullName>
    </recommendedName>
</protein>
<name>A0A1G2C7S6_9BACT</name>
<dbReference type="Proteomes" id="UP000176349">
    <property type="component" value="Unassembled WGS sequence"/>
</dbReference>
<dbReference type="Gene3D" id="3.40.630.30">
    <property type="match status" value="1"/>
</dbReference>